<dbReference type="EMBL" id="PRDL01000001">
    <property type="protein sequence ID" value="MBE8717969.1"/>
    <property type="molecule type" value="Genomic_DNA"/>
</dbReference>
<feature type="active site" evidence="8">
    <location>
        <position position="323"/>
    </location>
</feature>
<name>A0A928V7J2_9GAMM</name>
<dbReference type="Proteomes" id="UP000652567">
    <property type="component" value="Unassembled WGS sequence"/>
</dbReference>
<dbReference type="Pfam" id="PF00497">
    <property type="entry name" value="SBP_bac_3"/>
    <property type="match status" value="1"/>
</dbReference>
<dbReference type="InterPro" id="IPR023703">
    <property type="entry name" value="MltF"/>
</dbReference>
<dbReference type="HAMAP" id="MF_02016">
    <property type="entry name" value="MltF"/>
    <property type="match status" value="1"/>
</dbReference>
<evidence type="ECO:0000256" key="5">
    <source>
        <dbReference type="ARBA" id="ARBA00023237"/>
    </source>
</evidence>
<evidence type="ECO:0000256" key="2">
    <source>
        <dbReference type="ARBA" id="ARBA00010333"/>
    </source>
</evidence>
<dbReference type="GO" id="GO:0008933">
    <property type="term" value="F:peptidoglycan lytic transglycosylase activity"/>
    <property type="evidence" value="ECO:0007669"/>
    <property type="project" value="UniProtKB-UniRule"/>
</dbReference>
<evidence type="ECO:0000256" key="3">
    <source>
        <dbReference type="ARBA" id="ARBA00022729"/>
    </source>
</evidence>
<comment type="similarity">
    <text evidence="8">In the C-terminal section; belongs to the transglycosylase Slt family.</text>
</comment>
<evidence type="ECO:0000313" key="12">
    <source>
        <dbReference type="Proteomes" id="UP000652567"/>
    </source>
</evidence>
<comment type="function">
    <text evidence="8">Murein-degrading enzyme that degrades murein glycan strands and insoluble, high-molecular weight murein sacculi, with the concomitant formation of a 1,6-anhydromuramoyl product. Lytic transglycosylases (LTs) play an integral role in the metabolism of the peptidoglycan (PG) sacculus. Their lytic action creates space within the PG sacculus to allow for its expansion as well as for the insertion of various structures such as secretion systems and flagella.</text>
</comment>
<accession>A0A928V7J2</accession>
<dbReference type="Pfam" id="PF01464">
    <property type="entry name" value="SLT"/>
    <property type="match status" value="1"/>
</dbReference>
<keyword evidence="4 8" id="KW-0472">Membrane</keyword>
<dbReference type="EC" id="4.2.2.n1" evidence="8"/>
<keyword evidence="9" id="KW-1133">Transmembrane helix</keyword>
<comment type="similarity">
    <text evidence="1">Belongs to the transglycosylase Slt family.</text>
</comment>
<comment type="similarity">
    <text evidence="2">Belongs to the bacterial solute-binding protein 3 family.</text>
</comment>
<dbReference type="GO" id="GO:0009253">
    <property type="term" value="P:peptidoglycan catabolic process"/>
    <property type="evidence" value="ECO:0007669"/>
    <property type="project" value="TreeGrafter"/>
</dbReference>
<reference evidence="11" key="1">
    <citation type="submission" date="2018-07" db="EMBL/GenBank/DDBJ databases">
        <title>Genome assembly of strain Ka43.</title>
        <authorList>
            <person name="Kukolya J."/>
            <person name="Nagy I."/>
            <person name="Horvath B."/>
            <person name="Toth A."/>
        </authorList>
    </citation>
    <scope>NUCLEOTIDE SEQUENCE</scope>
    <source>
        <strain evidence="11">KB43</strain>
    </source>
</reference>
<dbReference type="InterPro" id="IPR000189">
    <property type="entry name" value="Transglyc_AS"/>
</dbReference>
<dbReference type="AlphaFoldDB" id="A0A928V7J2"/>
<evidence type="ECO:0000256" key="1">
    <source>
        <dbReference type="ARBA" id="ARBA00007734"/>
    </source>
</evidence>
<dbReference type="PANTHER" id="PTHR35936:SF32">
    <property type="entry name" value="MEMBRANE-BOUND LYTIC MUREIN TRANSGLYCOSYLASE F"/>
    <property type="match status" value="1"/>
</dbReference>
<keyword evidence="6 8" id="KW-0456">Lyase</keyword>
<evidence type="ECO:0000256" key="4">
    <source>
        <dbReference type="ARBA" id="ARBA00023136"/>
    </source>
</evidence>
<keyword evidence="5 8" id="KW-0998">Cell outer membrane</keyword>
<comment type="catalytic activity">
    <reaction evidence="8">
        <text>Exolytic cleavage of the (1-&gt;4)-beta-glycosidic linkage between N-acetylmuramic acid (MurNAc) and N-acetylglucosamine (GlcNAc) residues in peptidoglycan, from either the reducing or the non-reducing ends of the peptidoglycan chains, with concomitant formation of a 1,6-anhydrobond in the MurNAc residue.</text>
        <dbReference type="EC" id="4.2.2.n1"/>
    </reaction>
</comment>
<evidence type="ECO:0000256" key="9">
    <source>
        <dbReference type="SAM" id="Phobius"/>
    </source>
</evidence>
<dbReference type="InterPro" id="IPR008258">
    <property type="entry name" value="Transglycosylase_SLT_dom_1"/>
</dbReference>
<dbReference type="CDD" id="cd13403">
    <property type="entry name" value="MLTF-like"/>
    <property type="match status" value="1"/>
</dbReference>
<comment type="domain">
    <text evidence="8">The N-terminal domain does not have lytic activity and probably modulates enzymatic activity. The C-terminal domain is the catalytic active domain.</text>
</comment>
<comment type="caution">
    <text evidence="11">The sequence shown here is derived from an EMBL/GenBank/DDBJ whole genome shotgun (WGS) entry which is preliminary data.</text>
</comment>
<keyword evidence="7 8" id="KW-0961">Cell wall biogenesis/degradation</keyword>
<dbReference type="GO" id="GO:0071555">
    <property type="term" value="P:cell wall organization"/>
    <property type="evidence" value="ECO:0007669"/>
    <property type="project" value="UniProtKB-KW"/>
</dbReference>
<dbReference type="CDD" id="cd01009">
    <property type="entry name" value="PBP2_YfhD_N"/>
    <property type="match status" value="1"/>
</dbReference>
<comment type="caution">
    <text evidence="8">Lacks conserved residue(s) required for the propagation of feature annotation.</text>
</comment>
<feature type="transmembrane region" description="Helical" evidence="9">
    <location>
        <begin position="12"/>
        <end position="33"/>
    </location>
</feature>
<proteinExistence type="inferred from homology"/>
<dbReference type="SUPFAM" id="SSF53850">
    <property type="entry name" value="Periplasmic binding protein-like II"/>
    <property type="match status" value="1"/>
</dbReference>
<dbReference type="PANTHER" id="PTHR35936">
    <property type="entry name" value="MEMBRANE-BOUND LYTIC MUREIN TRANSGLYCOSYLASE F"/>
    <property type="match status" value="1"/>
</dbReference>
<comment type="subcellular location">
    <subcellularLocation>
        <location evidence="8">Cell outer membrane</location>
        <topology evidence="8">Peripheral membrane protein</topology>
    </subcellularLocation>
    <text evidence="8">Attached to the inner leaflet of the outer membrane.</text>
</comment>
<evidence type="ECO:0000313" key="11">
    <source>
        <dbReference type="EMBL" id="MBE8717969.1"/>
    </source>
</evidence>
<evidence type="ECO:0000259" key="10">
    <source>
        <dbReference type="SMART" id="SM00062"/>
    </source>
</evidence>
<evidence type="ECO:0000256" key="8">
    <source>
        <dbReference type="HAMAP-Rule" id="MF_02016"/>
    </source>
</evidence>
<dbReference type="PROSITE" id="PS00922">
    <property type="entry name" value="TRANSGLYCOSYLASE"/>
    <property type="match status" value="1"/>
</dbReference>
<dbReference type="Gene3D" id="3.40.190.10">
    <property type="entry name" value="Periplasmic binding protein-like II"/>
    <property type="match status" value="2"/>
</dbReference>
<comment type="similarity">
    <text evidence="8">In the N-terminal section; belongs to the bacterial solute-binding protein 3 family.</text>
</comment>
<feature type="region of interest" description="LT domain" evidence="8">
    <location>
        <begin position="277"/>
        <end position="506"/>
    </location>
</feature>
<dbReference type="GO" id="GO:0016998">
    <property type="term" value="P:cell wall macromolecule catabolic process"/>
    <property type="evidence" value="ECO:0007669"/>
    <property type="project" value="UniProtKB-UniRule"/>
</dbReference>
<evidence type="ECO:0000256" key="6">
    <source>
        <dbReference type="ARBA" id="ARBA00023239"/>
    </source>
</evidence>
<evidence type="ECO:0000256" key="7">
    <source>
        <dbReference type="ARBA" id="ARBA00023316"/>
    </source>
</evidence>
<dbReference type="GO" id="GO:0009279">
    <property type="term" value="C:cell outer membrane"/>
    <property type="evidence" value="ECO:0007669"/>
    <property type="project" value="UniProtKB-SubCell"/>
</dbReference>
<dbReference type="NCBIfam" id="NF008112">
    <property type="entry name" value="PRK10859.1"/>
    <property type="match status" value="1"/>
</dbReference>
<sequence length="506" mass="58195">MDKGQDTRMILRPLSLIKVITGLTIVLCTFLLVRSYQPTLLEQVKAQGELHVVSRNGPTTYYETPNGYSGFEYELLKGFADELGVDLVIRDERRIDDMLYQLSTRATHHLAAAGIVVTPKRSDRVLFSQPFMDIHQQVIYNTRKPAPKKLEDLVGRDLVVSNKSAHLDRLEELKETWPELSWREVVGAEMFDLLEMVHKGEADLAIIDSNIFELHRYVYPRAKVALNISEPQHLAWAFQNTLDRSLYDAAEQYLQRVQQDGTLQRITENFYRPPPIEEVTTADALMFTYRLTERFPQWENHLKEAADDFELDWKLLAAISYQESHWDPKAVSPTGVRGLMMLTRAAASEVGVNDRVDPKQSIFGGAQYLKNLLARIPARVTNEEDRLYMALAAYNVGLGHLEDARVLTEKNGDDPNKWDDVRKYLPLLSKRQYYTKTRHGYARGWEPVAYVKKVRNYHKIMAWHAEQEERRLAVAQHDNRSPEEKARDASGNVLSRNALDTGFPIL</sequence>
<keyword evidence="12" id="KW-1185">Reference proteome</keyword>
<protein>
    <recommendedName>
        <fullName evidence="8">Membrane-bound lytic murein transglycosylase F</fullName>
        <ecNumber evidence="8">4.2.2.n1</ecNumber>
    </recommendedName>
    <alternativeName>
        <fullName evidence="8">Murein lyase F</fullName>
    </alternativeName>
</protein>
<dbReference type="SMART" id="SM00062">
    <property type="entry name" value="PBPb"/>
    <property type="match status" value="1"/>
</dbReference>
<feature type="domain" description="Solute-binding protein family 3/N-terminal" evidence="10">
    <location>
        <begin position="49"/>
        <end position="274"/>
    </location>
</feature>
<dbReference type="SUPFAM" id="SSF53955">
    <property type="entry name" value="Lysozyme-like"/>
    <property type="match status" value="1"/>
</dbReference>
<dbReference type="InterPro" id="IPR001638">
    <property type="entry name" value="Solute-binding_3/MltF_N"/>
</dbReference>
<gene>
    <name evidence="8" type="primary">mltF</name>
    <name evidence="11" type="ORF">C4F51_12315</name>
</gene>
<dbReference type="Gene3D" id="1.10.530.10">
    <property type="match status" value="1"/>
</dbReference>
<keyword evidence="9" id="KW-0812">Transmembrane</keyword>
<keyword evidence="3 8" id="KW-0732">Signal</keyword>
<organism evidence="11 12">
    <name type="scientific">Cellvibrio polysaccharolyticus</name>
    <dbReference type="NCBI Taxonomy" id="2082724"/>
    <lineage>
        <taxon>Bacteria</taxon>
        <taxon>Pseudomonadati</taxon>
        <taxon>Pseudomonadota</taxon>
        <taxon>Gammaproteobacteria</taxon>
        <taxon>Cellvibrionales</taxon>
        <taxon>Cellvibrionaceae</taxon>
        <taxon>Cellvibrio</taxon>
    </lineage>
</organism>
<dbReference type="RefSeq" id="WP_193910163.1">
    <property type="nucleotide sequence ID" value="NZ_PRDL01000001.1"/>
</dbReference>
<dbReference type="InterPro" id="IPR023346">
    <property type="entry name" value="Lysozyme-like_dom_sf"/>
</dbReference>